<name>A0A8J2PDR6_9HEXA</name>
<feature type="non-terminal residue" evidence="1">
    <location>
        <position position="1"/>
    </location>
</feature>
<sequence>AYCFAFQLLTPRAFQEITAPLRF</sequence>
<evidence type="ECO:0000313" key="2">
    <source>
        <dbReference type="Proteomes" id="UP000708208"/>
    </source>
</evidence>
<evidence type="ECO:0000313" key="1">
    <source>
        <dbReference type="EMBL" id="CAG7825147.1"/>
    </source>
</evidence>
<comment type="caution">
    <text evidence="1">The sequence shown here is derived from an EMBL/GenBank/DDBJ whole genome shotgun (WGS) entry which is preliminary data.</text>
</comment>
<accession>A0A8J2PDR6</accession>
<dbReference type="AlphaFoldDB" id="A0A8J2PDR6"/>
<dbReference type="EMBL" id="CAJVCH010535186">
    <property type="protein sequence ID" value="CAG7825147.1"/>
    <property type="molecule type" value="Genomic_DNA"/>
</dbReference>
<organism evidence="1 2">
    <name type="scientific">Allacma fusca</name>
    <dbReference type="NCBI Taxonomy" id="39272"/>
    <lineage>
        <taxon>Eukaryota</taxon>
        <taxon>Metazoa</taxon>
        <taxon>Ecdysozoa</taxon>
        <taxon>Arthropoda</taxon>
        <taxon>Hexapoda</taxon>
        <taxon>Collembola</taxon>
        <taxon>Symphypleona</taxon>
        <taxon>Sminthuridae</taxon>
        <taxon>Allacma</taxon>
    </lineage>
</organism>
<dbReference type="Proteomes" id="UP000708208">
    <property type="component" value="Unassembled WGS sequence"/>
</dbReference>
<proteinExistence type="predicted"/>
<keyword evidence="2" id="KW-1185">Reference proteome</keyword>
<protein>
    <submittedName>
        <fullName evidence="1">Uncharacterized protein</fullName>
    </submittedName>
</protein>
<gene>
    <name evidence="1" type="ORF">AFUS01_LOCUS35271</name>
</gene>
<reference evidence="1" key="1">
    <citation type="submission" date="2021-06" db="EMBL/GenBank/DDBJ databases">
        <authorList>
            <person name="Hodson N. C."/>
            <person name="Mongue J. A."/>
            <person name="Jaron S. K."/>
        </authorList>
    </citation>
    <scope>NUCLEOTIDE SEQUENCE</scope>
</reference>